<organism evidence="4 5">
    <name type="scientific">Niastella populi</name>
    <dbReference type="NCBI Taxonomy" id="550983"/>
    <lineage>
        <taxon>Bacteria</taxon>
        <taxon>Pseudomonadati</taxon>
        <taxon>Bacteroidota</taxon>
        <taxon>Chitinophagia</taxon>
        <taxon>Chitinophagales</taxon>
        <taxon>Chitinophagaceae</taxon>
        <taxon>Niastella</taxon>
    </lineage>
</organism>
<evidence type="ECO:0000313" key="4">
    <source>
        <dbReference type="EMBL" id="OQP63661.1"/>
    </source>
</evidence>
<dbReference type="RefSeq" id="WP_081163739.1">
    <property type="nucleotide sequence ID" value="NZ_LWBP01000100.1"/>
</dbReference>
<dbReference type="InterPro" id="IPR012340">
    <property type="entry name" value="NA-bd_OB-fold"/>
</dbReference>
<evidence type="ECO:0000259" key="3">
    <source>
        <dbReference type="PROSITE" id="PS51857"/>
    </source>
</evidence>
<dbReference type="EMBL" id="LWBP01000100">
    <property type="protein sequence ID" value="OQP63661.1"/>
    <property type="molecule type" value="Genomic_DNA"/>
</dbReference>
<dbReference type="Pfam" id="PF00313">
    <property type="entry name" value="CSD"/>
    <property type="match status" value="1"/>
</dbReference>
<proteinExistence type="predicted"/>
<name>A0A1V9FZ64_9BACT</name>
<dbReference type="SUPFAM" id="SSF50249">
    <property type="entry name" value="Nucleic acid-binding proteins"/>
    <property type="match status" value="1"/>
</dbReference>
<feature type="region of interest" description="Disordered" evidence="2">
    <location>
        <begin position="1"/>
        <end position="66"/>
    </location>
</feature>
<gene>
    <name evidence="4" type="ORF">A4R26_16965</name>
</gene>
<dbReference type="InterPro" id="IPR002059">
    <property type="entry name" value="CSP_DNA-bd"/>
</dbReference>
<dbReference type="PROSITE" id="PS00352">
    <property type="entry name" value="CSD_1"/>
    <property type="match status" value="1"/>
</dbReference>
<evidence type="ECO:0000313" key="5">
    <source>
        <dbReference type="Proteomes" id="UP000192276"/>
    </source>
</evidence>
<comment type="subcellular location">
    <subcellularLocation>
        <location evidence="1">Cytoplasm</location>
    </subcellularLocation>
</comment>
<dbReference type="Proteomes" id="UP000192276">
    <property type="component" value="Unassembled WGS sequence"/>
</dbReference>
<dbReference type="OrthoDB" id="1493235at2"/>
<dbReference type="GO" id="GO:0003677">
    <property type="term" value="F:DNA binding"/>
    <property type="evidence" value="ECO:0007669"/>
    <property type="project" value="UniProtKB-KW"/>
</dbReference>
<dbReference type="InterPro" id="IPR019844">
    <property type="entry name" value="CSD_CS"/>
</dbReference>
<feature type="compositionally biased region" description="Basic and acidic residues" evidence="2">
    <location>
        <begin position="8"/>
        <end position="39"/>
    </location>
</feature>
<keyword evidence="4" id="KW-0238">DNA-binding</keyword>
<dbReference type="CDD" id="cd04458">
    <property type="entry name" value="CSP_CDS"/>
    <property type="match status" value="1"/>
</dbReference>
<dbReference type="SMART" id="SM00357">
    <property type="entry name" value="CSP"/>
    <property type="match status" value="1"/>
</dbReference>
<dbReference type="STRING" id="550983.A4R26_16965"/>
<dbReference type="Gene3D" id="2.40.50.140">
    <property type="entry name" value="Nucleic acid-binding proteins"/>
    <property type="match status" value="1"/>
</dbReference>
<dbReference type="InterPro" id="IPR011129">
    <property type="entry name" value="CSD"/>
</dbReference>
<reference evidence="5" key="1">
    <citation type="submission" date="2016-04" db="EMBL/GenBank/DDBJ databases">
        <authorList>
            <person name="Chen L."/>
            <person name="Zhuang W."/>
            <person name="Wang G."/>
        </authorList>
    </citation>
    <scope>NUCLEOTIDE SEQUENCE [LARGE SCALE GENOMIC DNA]</scope>
    <source>
        <strain evidence="5">208</strain>
    </source>
</reference>
<evidence type="ECO:0000256" key="1">
    <source>
        <dbReference type="RuleBase" id="RU000408"/>
    </source>
</evidence>
<comment type="caution">
    <text evidence="4">The sequence shown here is derived from an EMBL/GenBank/DDBJ whole genome shotgun (WGS) entry which is preliminary data.</text>
</comment>
<sequence length="150" mass="17440">MGKSQETTNKREREKQKARKQQEKREKMQERKQNKEKGGKSLNDMIAYLDENGNISATPPDPRKKRVFNQEEIHVSVPKLEQRQKEAKRTGVVTYYNHVKGFGFINDDESKQRIFLHNSNLSGIINENDRVQYEIENSLKGPGAVNIIKI</sequence>
<feature type="domain" description="CSD" evidence="3">
    <location>
        <begin position="88"/>
        <end position="149"/>
    </location>
</feature>
<protein>
    <submittedName>
        <fullName evidence="4">DNA-binding protein</fullName>
    </submittedName>
</protein>
<dbReference type="AlphaFoldDB" id="A0A1V9FZ64"/>
<dbReference type="PROSITE" id="PS51857">
    <property type="entry name" value="CSD_2"/>
    <property type="match status" value="1"/>
</dbReference>
<dbReference type="GO" id="GO:0005829">
    <property type="term" value="C:cytosol"/>
    <property type="evidence" value="ECO:0007669"/>
    <property type="project" value="UniProtKB-ARBA"/>
</dbReference>
<keyword evidence="5" id="KW-1185">Reference proteome</keyword>
<accession>A0A1V9FZ64</accession>
<evidence type="ECO:0000256" key="2">
    <source>
        <dbReference type="SAM" id="MobiDB-lite"/>
    </source>
</evidence>